<dbReference type="Pfam" id="PF04932">
    <property type="entry name" value="Wzy_C"/>
    <property type="match status" value="1"/>
</dbReference>
<feature type="transmembrane region" description="Helical" evidence="5">
    <location>
        <begin position="359"/>
        <end position="377"/>
    </location>
</feature>
<keyword evidence="2 5" id="KW-0812">Transmembrane</keyword>
<dbReference type="RefSeq" id="WP_205111824.1">
    <property type="nucleotide sequence ID" value="NZ_JACJJL010000035.1"/>
</dbReference>
<feature type="transmembrane region" description="Helical" evidence="5">
    <location>
        <begin position="185"/>
        <end position="204"/>
    </location>
</feature>
<dbReference type="GO" id="GO:0016020">
    <property type="term" value="C:membrane"/>
    <property type="evidence" value="ECO:0007669"/>
    <property type="project" value="UniProtKB-SubCell"/>
</dbReference>
<keyword evidence="7" id="KW-0436">Ligase</keyword>
<dbReference type="Proteomes" id="UP000764045">
    <property type="component" value="Unassembled WGS sequence"/>
</dbReference>
<evidence type="ECO:0000256" key="1">
    <source>
        <dbReference type="ARBA" id="ARBA00004141"/>
    </source>
</evidence>
<protein>
    <submittedName>
        <fullName evidence="7">O-antigen ligase family protein</fullName>
    </submittedName>
</protein>
<feature type="transmembrane region" description="Helical" evidence="5">
    <location>
        <begin position="39"/>
        <end position="61"/>
    </location>
</feature>
<feature type="transmembrane region" description="Helical" evidence="5">
    <location>
        <begin position="397"/>
        <end position="422"/>
    </location>
</feature>
<evidence type="ECO:0000256" key="3">
    <source>
        <dbReference type="ARBA" id="ARBA00022989"/>
    </source>
</evidence>
<feature type="transmembrane region" description="Helical" evidence="5">
    <location>
        <begin position="254"/>
        <end position="271"/>
    </location>
</feature>
<organism evidence="7 8">
    <name type="scientific">Marseilla massiliensis</name>
    <dbReference type="NCBI Taxonomy" id="1841864"/>
    <lineage>
        <taxon>Bacteria</taxon>
        <taxon>Pseudomonadati</taxon>
        <taxon>Bacteroidota</taxon>
        <taxon>Bacteroidia</taxon>
        <taxon>Bacteroidales</taxon>
        <taxon>Prevotellaceae</taxon>
        <taxon>Marseilla</taxon>
    </lineage>
</organism>
<dbReference type="PANTHER" id="PTHR37422:SF13">
    <property type="entry name" value="LIPOPOLYSACCHARIDE BIOSYNTHESIS PROTEIN PA4999-RELATED"/>
    <property type="match status" value="1"/>
</dbReference>
<dbReference type="AlphaFoldDB" id="A0A938WPD2"/>
<evidence type="ECO:0000256" key="2">
    <source>
        <dbReference type="ARBA" id="ARBA00022692"/>
    </source>
</evidence>
<feature type="domain" description="O-antigen ligase-related" evidence="6">
    <location>
        <begin position="218"/>
        <end position="330"/>
    </location>
</feature>
<feature type="transmembrane region" description="Helical" evidence="5">
    <location>
        <begin position="216"/>
        <end position="248"/>
    </location>
</feature>
<proteinExistence type="predicted"/>
<keyword evidence="3 5" id="KW-1133">Transmembrane helix</keyword>
<reference evidence="7 8" key="1">
    <citation type="journal article" date="2021" name="Sci. Rep.">
        <title>The distribution of antibiotic resistance genes in chicken gut microbiota commensals.</title>
        <authorList>
            <person name="Juricova H."/>
            <person name="Matiasovicova J."/>
            <person name="Kubasova T."/>
            <person name="Cejkova D."/>
            <person name="Rychlik I."/>
        </authorList>
    </citation>
    <scope>NUCLEOTIDE SEQUENCE [LARGE SCALE GENOMIC DNA]</scope>
    <source>
        <strain evidence="7 8">An819</strain>
    </source>
</reference>
<evidence type="ECO:0000256" key="5">
    <source>
        <dbReference type="SAM" id="Phobius"/>
    </source>
</evidence>
<feature type="transmembrane region" description="Helical" evidence="5">
    <location>
        <begin position="103"/>
        <end position="122"/>
    </location>
</feature>
<accession>A0A938WPD2</accession>
<dbReference type="InterPro" id="IPR051533">
    <property type="entry name" value="WaaL-like"/>
</dbReference>
<name>A0A938WPD2_9BACT</name>
<feature type="transmembrane region" description="Helical" evidence="5">
    <location>
        <begin position="134"/>
        <end position="152"/>
    </location>
</feature>
<comment type="subcellular location">
    <subcellularLocation>
        <location evidence="1">Membrane</location>
        <topology evidence="1">Multi-pass membrane protein</topology>
    </subcellularLocation>
</comment>
<evidence type="ECO:0000256" key="4">
    <source>
        <dbReference type="ARBA" id="ARBA00023136"/>
    </source>
</evidence>
<feature type="transmembrane region" description="Helical" evidence="5">
    <location>
        <begin position="73"/>
        <end position="91"/>
    </location>
</feature>
<sequence>MSVFFLLLTFLSCYRIIKTSGAKRALWFIGSVLFLSDSIVLWGPFNSHFAFVLSFLISLCFHHELKTCYKEYPLRKISIIIFIIYLLIGVVDTRIPIISRFSRPVTGFFLTYMVFFIGFCCVKSKNDLHVILSGFVKMLAIVCVYGLLTFVIQSNPIYDLISNSFTGDLGIWANVQERGYRVCSFLSNPIVFGGVMGVYSLIILNTWQTNNKVFKYIVLALLLLSVLIANSRTSIFSTLVAYILYYLLKNKLSYKNVLAAFSAVIIILIMYNQLSFIRPMIDSAIDLVMTGGENTQGSTTDLKEQQWEVSLLSFYDAPFFGHGLSYFNEVMGNKDSFIYDPLIAGMEGYQYKLLIEQGGFMIIAVIIFYVQLFTFFLKKRKHNQTVSYVGTACTVSFLFFICATGVYGSAFLHFGIYIGILLRCVYDKRIFSTYPSIQCREIY</sequence>
<comment type="caution">
    <text evidence="7">The sequence shown here is derived from an EMBL/GenBank/DDBJ whole genome shotgun (WGS) entry which is preliminary data.</text>
</comment>
<dbReference type="GO" id="GO:0016874">
    <property type="term" value="F:ligase activity"/>
    <property type="evidence" value="ECO:0007669"/>
    <property type="project" value="UniProtKB-KW"/>
</dbReference>
<keyword evidence="8" id="KW-1185">Reference proteome</keyword>
<evidence type="ECO:0000313" key="7">
    <source>
        <dbReference type="EMBL" id="MBM6662929.1"/>
    </source>
</evidence>
<evidence type="ECO:0000259" key="6">
    <source>
        <dbReference type="Pfam" id="PF04932"/>
    </source>
</evidence>
<dbReference type="PANTHER" id="PTHR37422">
    <property type="entry name" value="TEICHURONIC ACID BIOSYNTHESIS PROTEIN TUAE"/>
    <property type="match status" value="1"/>
</dbReference>
<keyword evidence="4 5" id="KW-0472">Membrane</keyword>
<dbReference type="EMBL" id="JACJJL010000035">
    <property type="protein sequence ID" value="MBM6662929.1"/>
    <property type="molecule type" value="Genomic_DNA"/>
</dbReference>
<dbReference type="InterPro" id="IPR007016">
    <property type="entry name" value="O-antigen_ligase-rel_domated"/>
</dbReference>
<evidence type="ECO:0000313" key="8">
    <source>
        <dbReference type="Proteomes" id="UP000764045"/>
    </source>
</evidence>
<gene>
    <name evidence="7" type="ORF">H6B30_14470</name>
</gene>